<comment type="caution">
    <text evidence="19">The sequence shown here is derived from an EMBL/GenBank/DDBJ whole genome shotgun (WGS) entry which is preliminary data.</text>
</comment>
<protein>
    <submittedName>
        <fullName evidence="19">General glycosylation pathway protein</fullName>
    </submittedName>
</protein>
<feature type="transmembrane region" description="Helical" evidence="14">
    <location>
        <begin position="377"/>
        <end position="395"/>
    </location>
</feature>
<evidence type="ECO:0000256" key="10">
    <source>
        <dbReference type="ARBA" id="ARBA00022842"/>
    </source>
</evidence>
<dbReference type="GO" id="GO:0012505">
    <property type="term" value="C:endomembrane system"/>
    <property type="evidence" value="ECO:0007669"/>
    <property type="project" value="UniProtKB-SubCell"/>
</dbReference>
<evidence type="ECO:0000256" key="7">
    <source>
        <dbReference type="ARBA" id="ARBA00022679"/>
    </source>
</evidence>
<dbReference type="InterPro" id="IPR003674">
    <property type="entry name" value="Oligo_trans_STT3"/>
</dbReference>
<feature type="transmembrane region" description="Helical" evidence="14">
    <location>
        <begin position="128"/>
        <end position="146"/>
    </location>
</feature>
<evidence type="ECO:0000313" key="18">
    <source>
        <dbReference type="EMBL" id="MBE2986879.1"/>
    </source>
</evidence>
<evidence type="ECO:0000256" key="12">
    <source>
        <dbReference type="ARBA" id="ARBA00023136"/>
    </source>
</evidence>
<dbReference type="GO" id="GO:0046872">
    <property type="term" value="F:metal ion binding"/>
    <property type="evidence" value="ECO:0007669"/>
    <property type="project" value="UniProtKB-KW"/>
</dbReference>
<keyword evidence="8 14" id="KW-0812">Transmembrane</keyword>
<name>A0AAW3ZXI7_9BACT</name>
<keyword evidence="12 14" id="KW-0472">Membrane</keyword>
<comment type="subcellular location">
    <subcellularLocation>
        <location evidence="3">Endomembrane system</location>
        <topology evidence="3">Multi-pass membrane protein</topology>
    </subcellularLocation>
</comment>
<comment type="cofactor">
    <cofactor evidence="2">
        <name>Mg(2+)</name>
        <dbReference type="ChEBI" id="CHEBI:18420"/>
    </cofactor>
</comment>
<feature type="transmembrane region" description="Helical" evidence="14">
    <location>
        <begin position="331"/>
        <end position="350"/>
    </location>
</feature>
<feature type="transmembrane region" description="Helical" evidence="14">
    <location>
        <begin position="268"/>
        <end position="289"/>
    </location>
</feature>
<feature type="transmembrane region" description="Helical" evidence="14">
    <location>
        <begin position="195"/>
        <end position="216"/>
    </location>
</feature>
<dbReference type="PANTHER" id="PTHR13872">
    <property type="entry name" value="DOLICHYL-DIPHOSPHOOLIGOSACCHARIDE--PROTEIN GLYCOSYLTRANSFERASE SUBUNIT"/>
    <property type="match status" value="1"/>
</dbReference>
<keyword evidence="9" id="KW-0479">Metal-binding</keyword>
<evidence type="ECO:0000256" key="6">
    <source>
        <dbReference type="ARBA" id="ARBA00022676"/>
    </source>
</evidence>
<dbReference type="Proteomes" id="UP000650616">
    <property type="component" value="Unassembled WGS sequence"/>
</dbReference>
<evidence type="ECO:0000259" key="17">
    <source>
        <dbReference type="Pfam" id="PF21436"/>
    </source>
</evidence>
<feature type="transmembrane region" description="Helical" evidence="14">
    <location>
        <begin position="17"/>
        <end position="37"/>
    </location>
</feature>
<gene>
    <name evidence="18" type="ORF">CCAL12919_07075</name>
    <name evidence="19" type="ORF">CCAL9337_08055</name>
</gene>
<dbReference type="Pfam" id="PF21436">
    <property type="entry name" value="STT3-PglB_core"/>
    <property type="match status" value="1"/>
</dbReference>
<evidence type="ECO:0000256" key="13">
    <source>
        <dbReference type="ARBA" id="ARBA00023211"/>
    </source>
</evidence>
<dbReference type="InterPro" id="IPR048307">
    <property type="entry name" value="STT3_N"/>
</dbReference>
<evidence type="ECO:0000256" key="14">
    <source>
        <dbReference type="SAM" id="Phobius"/>
    </source>
</evidence>
<evidence type="ECO:0000259" key="15">
    <source>
        <dbReference type="Pfam" id="PF02516"/>
    </source>
</evidence>
<evidence type="ECO:0000256" key="5">
    <source>
        <dbReference type="ARBA" id="ARBA00010810"/>
    </source>
</evidence>
<reference evidence="18 21" key="2">
    <citation type="submission" date="2020-10" db="EMBL/GenBank/DDBJ databases">
        <title>Campylobacter californiensis sp. nov. isolated from cattle and feral swine in California.</title>
        <authorList>
            <person name="Miller W.G."/>
        </authorList>
    </citation>
    <scope>NUCLEOTIDE SEQUENCE [LARGE SCALE GENOMIC DNA]</scope>
    <source>
        <strain evidence="18 21">RM12919</strain>
    </source>
</reference>
<evidence type="ECO:0000256" key="9">
    <source>
        <dbReference type="ARBA" id="ARBA00022723"/>
    </source>
</evidence>
<evidence type="ECO:0000313" key="19">
    <source>
        <dbReference type="EMBL" id="MBE3608669.1"/>
    </source>
</evidence>
<evidence type="ECO:0000256" key="1">
    <source>
        <dbReference type="ARBA" id="ARBA00001936"/>
    </source>
</evidence>
<keyword evidence="20" id="KW-1185">Reference proteome</keyword>
<feature type="transmembrane region" description="Helical" evidence="14">
    <location>
        <begin position="103"/>
        <end position="122"/>
    </location>
</feature>
<evidence type="ECO:0000256" key="4">
    <source>
        <dbReference type="ARBA" id="ARBA00004922"/>
    </source>
</evidence>
<evidence type="ECO:0000256" key="8">
    <source>
        <dbReference type="ARBA" id="ARBA00022692"/>
    </source>
</evidence>
<sequence>MNKILDFIKNFHLSKQLFLLIFLAFCLSVIARLYWVFWASSFVGFFHNNELMISTNDGYAFAEGTRDMLAGFHQPNDLSYFGSSLSTLTFWIVKLFDLNIESVMIYLSVILSSLVVIPIILIAREYNALKAGFIAALLGSVANSYYNRTMAGYYDTDMLIIVFGVFLIWGVIRVLESKDAKSLIIAPITILAYMWWYLSAFSLIAATTILLAFYTLVFDRKNALNYILIAFMLLAISNFDQYAKFALILAIYLVILFKKSLLTLKISIAILVGAFAFFAINGGLNPIIFQLKFYVFRNVSELSNLSFHYFNVNQTIQESGIVDLVLFCERISGHVLTFAVSLFGTLLLCIKKRSFIVALGMLLLGFLALKGGLRFTIYAVPVMAIGFGYVIVFVLEKLKFSGILFKTVYIFIAVLSLYPVATHIYNYKISPVFDAKEVRVLDELKRISGREDYVLTWWDYGYPIRYYSDVKTLIDGGKHLGRDNFAVSFALGENQTSSVNMARLEVEYTERNFNEKFGANLNQILKEYESQDVNLFLNSLNDKSFKLPKKTREIYYYLPERMLNIFPTILQFSRLDLKTGQKWNDPVFFTTKYFRQDSDKIALANGITITSDMRNIVAGNNKIQVNSFLETKYNENGKLEVTEYNFDTNAKIYIIFMRDYGRFLVIDESMFNSVFIQLFALERYDEELFEPVILDSATKIYRLKK</sequence>
<dbReference type="RefSeq" id="WP_170016953.1">
    <property type="nucleotide sequence ID" value="NZ_CP012545.1"/>
</dbReference>
<dbReference type="InterPro" id="IPR041563">
    <property type="entry name" value="STT3_PglB_C"/>
</dbReference>
<dbReference type="Pfam" id="PF18527">
    <property type="entry name" value="STT3_PglB_C"/>
    <property type="match status" value="1"/>
</dbReference>
<accession>A0AAW3ZXI7</accession>
<evidence type="ECO:0000256" key="2">
    <source>
        <dbReference type="ARBA" id="ARBA00001946"/>
    </source>
</evidence>
<dbReference type="Gene3D" id="3.40.1380.40">
    <property type="match status" value="1"/>
</dbReference>
<keyword evidence="11 14" id="KW-1133">Transmembrane helix</keyword>
<proteinExistence type="inferred from homology"/>
<comment type="similarity">
    <text evidence="5">Belongs to the STT3 family.</text>
</comment>
<evidence type="ECO:0000256" key="3">
    <source>
        <dbReference type="ARBA" id="ARBA00004127"/>
    </source>
</evidence>
<keyword evidence="7" id="KW-0808">Transferase</keyword>
<evidence type="ECO:0000259" key="16">
    <source>
        <dbReference type="Pfam" id="PF18527"/>
    </source>
</evidence>
<dbReference type="InterPro" id="IPR048999">
    <property type="entry name" value="STT3-PglB_core"/>
</dbReference>
<dbReference type="EMBL" id="JADBHS010000013">
    <property type="protein sequence ID" value="MBE2986879.1"/>
    <property type="molecule type" value="Genomic_DNA"/>
</dbReference>
<dbReference type="PANTHER" id="PTHR13872:SF1">
    <property type="entry name" value="DOLICHYL-DIPHOSPHOOLIGOSACCHARIDE--PROTEIN GLYCOSYLTRANSFERASE SUBUNIT STT3B"/>
    <property type="match status" value="1"/>
</dbReference>
<organism evidence="19 20">
    <name type="scientific">Campylobacter californiensis</name>
    <dbReference type="NCBI Taxonomy" id="1032243"/>
    <lineage>
        <taxon>Bacteria</taxon>
        <taxon>Pseudomonadati</taxon>
        <taxon>Campylobacterota</taxon>
        <taxon>Epsilonproteobacteria</taxon>
        <taxon>Campylobacterales</taxon>
        <taxon>Campylobacteraceae</taxon>
        <taxon>Campylobacter</taxon>
    </lineage>
</organism>
<evidence type="ECO:0000256" key="11">
    <source>
        <dbReference type="ARBA" id="ARBA00022989"/>
    </source>
</evidence>
<dbReference type="EMBL" id="LIWG01000011">
    <property type="protein sequence ID" value="MBE3608669.1"/>
    <property type="molecule type" value="Genomic_DNA"/>
</dbReference>
<keyword evidence="13" id="KW-0464">Manganese</keyword>
<dbReference type="Proteomes" id="UP001318760">
    <property type="component" value="Unassembled WGS sequence"/>
</dbReference>
<feature type="transmembrane region" description="Helical" evidence="14">
    <location>
        <begin position="158"/>
        <end position="175"/>
    </location>
</feature>
<dbReference type="Pfam" id="PF02516">
    <property type="entry name" value="STT3"/>
    <property type="match status" value="1"/>
</dbReference>
<evidence type="ECO:0000313" key="20">
    <source>
        <dbReference type="Proteomes" id="UP000650616"/>
    </source>
</evidence>
<comment type="cofactor">
    <cofactor evidence="1">
        <name>Mn(2+)</name>
        <dbReference type="ChEBI" id="CHEBI:29035"/>
    </cofactor>
</comment>
<evidence type="ECO:0000313" key="21">
    <source>
        <dbReference type="Proteomes" id="UP001318760"/>
    </source>
</evidence>
<keyword evidence="10" id="KW-0460">Magnesium</keyword>
<feature type="domain" description="STT3/PglB/AglB core" evidence="17">
    <location>
        <begin position="450"/>
        <end position="579"/>
    </location>
</feature>
<dbReference type="GO" id="GO:0004576">
    <property type="term" value="F:oligosaccharyl transferase activity"/>
    <property type="evidence" value="ECO:0007669"/>
    <property type="project" value="InterPro"/>
</dbReference>
<feature type="domain" description="Oligosaccharyl transferase STT3 N-terminal" evidence="15">
    <location>
        <begin position="23"/>
        <end position="424"/>
    </location>
</feature>
<feature type="domain" description="STT3 subunit PglB C-terminal" evidence="16">
    <location>
        <begin position="588"/>
        <end position="666"/>
    </location>
</feature>
<feature type="transmembrane region" description="Helical" evidence="14">
    <location>
        <begin position="355"/>
        <end position="371"/>
    </location>
</feature>
<feature type="transmembrane region" description="Helical" evidence="14">
    <location>
        <begin position="407"/>
        <end position="425"/>
    </location>
</feature>
<reference evidence="19 20" key="1">
    <citation type="submission" date="2015-08" db="EMBL/GenBank/DDBJ databases">
        <title>Comparative genomics of the Campylobacter concisus group.</title>
        <authorList>
            <person name="Yee E."/>
            <person name="Chapman M.H."/>
            <person name="Huynh S."/>
            <person name="Bono J.L."/>
            <person name="On S.L."/>
            <person name="St Leger J."/>
            <person name="Foster G."/>
            <person name="Parker C.T."/>
            <person name="Miller W.G."/>
        </authorList>
    </citation>
    <scope>NUCLEOTIDE SEQUENCE [LARGE SCALE GENOMIC DNA]</scope>
    <source>
        <strain evidence="19 20">RM9337</strain>
    </source>
</reference>
<comment type="pathway">
    <text evidence="4">Protein modification; protein glycosylation.</text>
</comment>
<dbReference type="GO" id="GO:0016020">
    <property type="term" value="C:membrane"/>
    <property type="evidence" value="ECO:0007669"/>
    <property type="project" value="InterPro"/>
</dbReference>
<dbReference type="AlphaFoldDB" id="A0AAW3ZXI7"/>
<keyword evidence="6" id="KW-0328">Glycosyltransferase</keyword>